<keyword evidence="2" id="KW-1185">Reference proteome</keyword>
<gene>
    <name evidence="1" type="ORF">D5086_012952</name>
</gene>
<accession>A0ACC4C562</accession>
<organism evidence="1 2">
    <name type="scientific">Populus alba</name>
    <name type="common">White poplar</name>
    <dbReference type="NCBI Taxonomy" id="43335"/>
    <lineage>
        <taxon>Eukaryota</taxon>
        <taxon>Viridiplantae</taxon>
        <taxon>Streptophyta</taxon>
        <taxon>Embryophyta</taxon>
        <taxon>Tracheophyta</taxon>
        <taxon>Spermatophyta</taxon>
        <taxon>Magnoliopsida</taxon>
        <taxon>eudicotyledons</taxon>
        <taxon>Gunneridae</taxon>
        <taxon>Pentapetalae</taxon>
        <taxon>rosids</taxon>
        <taxon>fabids</taxon>
        <taxon>Malpighiales</taxon>
        <taxon>Salicaceae</taxon>
        <taxon>Saliceae</taxon>
        <taxon>Populus</taxon>
    </lineage>
</organism>
<reference evidence="1 2" key="1">
    <citation type="journal article" date="2024" name="Plant Biotechnol. J.">
        <title>Genome and CRISPR/Cas9 system of a widespread forest tree (Populus alba) in the world.</title>
        <authorList>
            <person name="Liu Y.J."/>
            <person name="Jiang P.F."/>
            <person name="Han X.M."/>
            <person name="Li X.Y."/>
            <person name="Wang H.M."/>
            <person name="Wang Y.J."/>
            <person name="Wang X.X."/>
            <person name="Zeng Q.Y."/>
        </authorList>
    </citation>
    <scope>NUCLEOTIDE SEQUENCE [LARGE SCALE GENOMIC DNA]</scope>
    <source>
        <strain evidence="2">cv. PAL-ZL1</strain>
    </source>
</reference>
<proteinExistence type="predicted"/>
<evidence type="ECO:0000313" key="1">
    <source>
        <dbReference type="EMBL" id="KAL3586085.1"/>
    </source>
</evidence>
<protein>
    <submittedName>
        <fullName evidence="1">Uncharacterized protein</fullName>
    </submittedName>
</protein>
<dbReference type="Proteomes" id="UP000309997">
    <property type="component" value="Unassembled WGS sequence"/>
</dbReference>
<name>A0ACC4C562_POPAL</name>
<sequence>MIGLDREEPYDTRADHEAKNDAKAAEVDYPLKNRGFDLVTFIGSCNGLMCVRPDPDTILLFIPSIKVVLVKNIYARKVFGEYPCMLL</sequence>
<evidence type="ECO:0000313" key="2">
    <source>
        <dbReference type="Proteomes" id="UP000309997"/>
    </source>
</evidence>
<comment type="caution">
    <text evidence="1">The sequence shown here is derived from an EMBL/GenBank/DDBJ whole genome shotgun (WGS) entry which is preliminary data.</text>
</comment>
<dbReference type="EMBL" id="RCHU02000006">
    <property type="protein sequence ID" value="KAL3586085.1"/>
    <property type="molecule type" value="Genomic_DNA"/>
</dbReference>